<dbReference type="Proteomes" id="UP000735302">
    <property type="component" value="Unassembled WGS sequence"/>
</dbReference>
<evidence type="ECO:0000313" key="3">
    <source>
        <dbReference type="EMBL" id="GFO29152.1"/>
    </source>
</evidence>
<gene>
    <name evidence="3" type="ORF">PoB_005565700</name>
</gene>
<feature type="region of interest" description="Disordered" evidence="1">
    <location>
        <begin position="325"/>
        <end position="349"/>
    </location>
</feature>
<organism evidence="3 4">
    <name type="scientific">Plakobranchus ocellatus</name>
    <dbReference type="NCBI Taxonomy" id="259542"/>
    <lineage>
        <taxon>Eukaryota</taxon>
        <taxon>Metazoa</taxon>
        <taxon>Spiralia</taxon>
        <taxon>Lophotrochozoa</taxon>
        <taxon>Mollusca</taxon>
        <taxon>Gastropoda</taxon>
        <taxon>Heterobranchia</taxon>
        <taxon>Euthyneura</taxon>
        <taxon>Panpulmonata</taxon>
        <taxon>Sacoglossa</taxon>
        <taxon>Placobranchoidea</taxon>
        <taxon>Plakobranchidae</taxon>
        <taxon>Plakobranchus</taxon>
    </lineage>
</organism>
<feature type="compositionally biased region" description="Pro residues" evidence="1">
    <location>
        <begin position="331"/>
        <end position="342"/>
    </location>
</feature>
<accession>A0AAV4CCU1</accession>
<proteinExistence type="predicted"/>
<feature type="transmembrane region" description="Helical" evidence="2">
    <location>
        <begin position="438"/>
        <end position="462"/>
    </location>
</feature>
<comment type="caution">
    <text evidence="3">The sequence shown here is derived from an EMBL/GenBank/DDBJ whole genome shotgun (WGS) entry which is preliminary data.</text>
</comment>
<feature type="compositionally biased region" description="Basic and acidic residues" evidence="1">
    <location>
        <begin position="870"/>
        <end position="885"/>
    </location>
</feature>
<feature type="compositionally biased region" description="Low complexity" evidence="1">
    <location>
        <begin position="658"/>
        <end position="672"/>
    </location>
</feature>
<sequence>MPSRIHGVLIGITWCQDVSNTTGEETTFTSTTATVTDFVDLTEPPSTPSVELLTAVQEELDQACCFILNIDCELVFSVTESLKRKKRRRKRHTGGEGLYHQEEENIIRKTHRAFSDRPSSFQHLYYSPQNISWSSLKLTEKEEDKENTLIGHGYPHASNISVGHRHRREVNLSDRFVDQLGINLLRFETCLCQAVTAPSTCRMLYPPNFYQPSTPQMFSTIFQEKDGVKRMACSFYSGSVVDCTFESSAAYDQNLTSEVTQIMMAQQAASLADCVACTPLSCTFDVFKRRLQPTDTTFNEDYNKCFDDVTAARLEVMPSTTPIVTSTTPISVPPTSPFPSTSPPSHTGQTLTAADFYQEISFTIFPIISIRESIFPMLSRQGIFLGIGRLGGNTTMTELYGLRATGSSLANPFRNDDDHEHGKAGHDDHHALASQMPVIIGAIVGGVLAGALFTVLLIFVLYKNRLVVRRTKQGRSLRDMPIVKLDSDSLTPLPEFMSAEMQPPVARVPPMMTLSPRRPSDLGFSSLSSRASSMPCSPRLSTDSQLQGFTASSAATAARFSVPNPYLIEGEDGEEESYLGNHYNFSYEDTEQLSTGIYSSVDDEQVDMENRHDTVITSTSTTPLTISKELDLSSSGSGAHASNADWFKGQGSKGAAGGKVPRPSRVPEVPSVFIAPAPRRKNKEKRGSSKSNSSALSSSNNKNNNLQSGRTRPRHLHKALSIAPSLQPTANIASADTFPQAFPVDPSSHYEIPVVPKGKRTQRGPAGPPSMPPPPIPPIPPAVKESVLAVPPISPKPVLPPVPPLPKMRGVGKKVPPVPPVRSHVPRNSRSSEVSTLSSRCDSEWSHCAQWDIEELESDFSDMENEYMEIKADPSDIQKTEDKNGEMPYSKIN</sequence>
<reference evidence="3 4" key="1">
    <citation type="journal article" date="2021" name="Elife">
        <title>Chloroplast acquisition without the gene transfer in kleptoplastic sea slugs, Plakobranchus ocellatus.</title>
        <authorList>
            <person name="Maeda T."/>
            <person name="Takahashi S."/>
            <person name="Yoshida T."/>
            <person name="Shimamura S."/>
            <person name="Takaki Y."/>
            <person name="Nagai Y."/>
            <person name="Toyoda A."/>
            <person name="Suzuki Y."/>
            <person name="Arimoto A."/>
            <person name="Ishii H."/>
            <person name="Satoh N."/>
            <person name="Nishiyama T."/>
            <person name="Hasebe M."/>
            <person name="Maruyama T."/>
            <person name="Minagawa J."/>
            <person name="Obokata J."/>
            <person name="Shigenobu S."/>
        </authorList>
    </citation>
    <scope>NUCLEOTIDE SEQUENCE [LARGE SCALE GENOMIC DNA]</scope>
</reference>
<feature type="compositionally biased region" description="Pro residues" evidence="1">
    <location>
        <begin position="766"/>
        <end position="780"/>
    </location>
</feature>
<evidence type="ECO:0000256" key="1">
    <source>
        <dbReference type="SAM" id="MobiDB-lite"/>
    </source>
</evidence>
<feature type="region of interest" description="Disordered" evidence="1">
    <location>
        <begin position="810"/>
        <end position="841"/>
    </location>
</feature>
<keyword evidence="4" id="KW-1185">Reference proteome</keyword>
<dbReference type="AlphaFoldDB" id="A0AAV4CCU1"/>
<keyword evidence="2" id="KW-0472">Membrane</keyword>
<evidence type="ECO:0000313" key="4">
    <source>
        <dbReference type="Proteomes" id="UP000735302"/>
    </source>
</evidence>
<keyword evidence="2" id="KW-0812">Transmembrane</keyword>
<dbReference type="EMBL" id="BLXT01006120">
    <property type="protein sequence ID" value="GFO29152.1"/>
    <property type="molecule type" value="Genomic_DNA"/>
</dbReference>
<feature type="region of interest" description="Disordered" evidence="1">
    <location>
        <begin position="870"/>
        <end position="893"/>
    </location>
</feature>
<feature type="compositionally biased region" description="Low complexity" evidence="1">
    <location>
        <begin position="689"/>
        <end position="705"/>
    </location>
</feature>
<protein>
    <submittedName>
        <fullName evidence="3">Uncharacterized protein</fullName>
    </submittedName>
</protein>
<feature type="region of interest" description="Disordered" evidence="1">
    <location>
        <begin position="630"/>
        <end position="716"/>
    </location>
</feature>
<evidence type="ECO:0000256" key="2">
    <source>
        <dbReference type="SAM" id="Phobius"/>
    </source>
</evidence>
<feature type="compositionally biased region" description="Low complexity" evidence="1">
    <location>
        <begin position="630"/>
        <end position="642"/>
    </location>
</feature>
<feature type="region of interest" description="Disordered" evidence="1">
    <location>
        <begin position="749"/>
        <end position="780"/>
    </location>
</feature>
<keyword evidence="2" id="KW-1133">Transmembrane helix</keyword>
<name>A0AAV4CCU1_9GAST</name>
<feature type="compositionally biased region" description="Low complexity" evidence="1">
    <location>
        <begin position="810"/>
        <end position="840"/>
    </location>
</feature>